<dbReference type="InterPro" id="IPR036020">
    <property type="entry name" value="WW_dom_sf"/>
</dbReference>
<feature type="compositionally biased region" description="Basic and acidic residues" evidence="1">
    <location>
        <begin position="274"/>
        <end position="292"/>
    </location>
</feature>
<dbReference type="Pfam" id="PF00397">
    <property type="entry name" value="WW"/>
    <property type="match status" value="1"/>
</dbReference>
<reference evidence="4" key="1">
    <citation type="submission" date="2025-08" db="UniProtKB">
        <authorList>
            <consortium name="RefSeq"/>
        </authorList>
    </citation>
    <scope>IDENTIFICATION</scope>
    <source>
        <tissue evidence="4">Muscle</tissue>
    </source>
</reference>
<dbReference type="InterPro" id="IPR053233">
    <property type="entry name" value="ABRA-related"/>
</dbReference>
<dbReference type="RefSeq" id="XP_022252627.1">
    <property type="nucleotide sequence ID" value="XM_022396919.1"/>
</dbReference>
<organism evidence="3 4">
    <name type="scientific">Limulus polyphemus</name>
    <name type="common">Atlantic horseshoe crab</name>
    <dbReference type="NCBI Taxonomy" id="6850"/>
    <lineage>
        <taxon>Eukaryota</taxon>
        <taxon>Metazoa</taxon>
        <taxon>Ecdysozoa</taxon>
        <taxon>Arthropoda</taxon>
        <taxon>Chelicerata</taxon>
        <taxon>Merostomata</taxon>
        <taxon>Xiphosura</taxon>
        <taxon>Limulidae</taxon>
        <taxon>Limulus</taxon>
    </lineage>
</organism>
<sequence length="301" mass="34047">MNTCTSDGQQKLLKEVKDEIEECVTDEDIALYGKQLGIDVDQEQHLLWIAEEGLQATVPPPWCPVEDPRGRIYYYNQKTDEASWEHPLDPYYRSIVEQERQKSKSRENTLDISDQGFDSKLSSFADGPLLKSTGKDSVSVASETKSLNVSCQGKVGRSDKKIIQPDTLIKNPSDQRSLDSSQLVTSLKQTQEEMTGTEKGVIPEGSSRRSLLGKLSGMLKENPRIVKQDNMKSQVKFDLDSDSEDKSHYSYEVHMAGINEILMLTAHDVQQTSKENKKQENQDTNLKEVSEKNKKRYSIPI</sequence>
<protein>
    <submittedName>
        <fullName evidence="4">Centrosomal protein of 164 kDa-like</fullName>
    </submittedName>
</protein>
<feature type="domain" description="WW" evidence="2">
    <location>
        <begin position="56"/>
        <end position="89"/>
    </location>
</feature>
<dbReference type="PROSITE" id="PS50020">
    <property type="entry name" value="WW_DOMAIN_2"/>
    <property type="match status" value="1"/>
</dbReference>
<dbReference type="CDD" id="cd00201">
    <property type="entry name" value="WW"/>
    <property type="match status" value="1"/>
</dbReference>
<dbReference type="PANTHER" id="PTHR21715">
    <property type="entry name" value="RH04127P"/>
    <property type="match status" value="1"/>
</dbReference>
<name>A0ABM1T9S1_LIMPO</name>
<dbReference type="SMART" id="SM00456">
    <property type="entry name" value="WW"/>
    <property type="match status" value="1"/>
</dbReference>
<feature type="region of interest" description="Disordered" evidence="1">
    <location>
        <begin position="269"/>
        <end position="301"/>
    </location>
</feature>
<proteinExistence type="predicted"/>
<dbReference type="PANTHER" id="PTHR21715:SF0">
    <property type="entry name" value="RH04127P"/>
    <property type="match status" value="1"/>
</dbReference>
<evidence type="ECO:0000313" key="3">
    <source>
        <dbReference type="Proteomes" id="UP000694941"/>
    </source>
</evidence>
<dbReference type="GeneID" id="106468580"/>
<accession>A0ABM1T9S1</accession>
<dbReference type="Proteomes" id="UP000694941">
    <property type="component" value="Unplaced"/>
</dbReference>
<keyword evidence="3" id="KW-1185">Reference proteome</keyword>
<gene>
    <name evidence="4" type="primary">LOC106468580</name>
</gene>
<dbReference type="InterPro" id="IPR001202">
    <property type="entry name" value="WW_dom"/>
</dbReference>
<dbReference type="SUPFAM" id="SSF51045">
    <property type="entry name" value="WW domain"/>
    <property type="match status" value="1"/>
</dbReference>
<evidence type="ECO:0000256" key="1">
    <source>
        <dbReference type="SAM" id="MobiDB-lite"/>
    </source>
</evidence>
<evidence type="ECO:0000259" key="2">
    <source>
        <dbReference type="PROSITE" id="PS50020"/>
    </source>
</evidence>
<dbReference type="Gene3D" id="3.30.1470.10">
    <property type="entry name" value="Photosystem I PsaD, reaction center subunit II"/>
    <property type="match status" value="1"/>
</dbReference>
<evidence type="ECO:0000313" key="4">
    <source>
        <dbReference type="RefSeq" id="XP_022252627.1"/>
    </source>
</evidence>